<dbReference type="GO" id="GO:0005975">
    <property type="term" value="P:carbohydrate metabolic process"/>
    <property type="evidence" value="ECO:0007669"/>
    <property type="project" value="TreeGrafter"/>
</dbReference>
<dbReference type="NCBIfam" id="TIGR01800">
    <property type="entry name" value="cit_synth_II"/>
    <property type="match status" value="1"/>
</dbReference>
<feature type="active site" evidence="7">
    <location>
        <position position="323"/>
    </location>
</feature>
<dbReference type="InterPro" id="IPR011278">
    <property type="entry name" value="2-MeCitrate/Citrate_synth_II"/>
</dbReference>
<dbReference type="InterPro" id="IPR036969">
    <property type="entry name" value="Citrate_synthase_sf"/>
</dbReference>
<dbReference type="NCBIfam" id="NF041301">
    <property type="entry name" value="Cit_synth_Halo_CitZ"/>
    <property type="match status" value="1"/>
</dbReference>
<proteinExistence type="inferred from homology"/>
<comment type="caution">
    <text evidence="9">The sequence shown here is derived from an EMBL/GenBank/DDBJ whole genome shotgun (WGS) entry which is preliminary data.</text>
</comment>
<feature type="active site" evidence="7">
    <location>
        <position position="267"/>
    </location>
</feature>
<evidence type="ECO:0000256" key="1">
    <source>
        <dbReference type="ARBA" id="ARBA00005163"/>
    </source>
</evidence>
<dbReference type="EMBL" id="QMDX01000003">
    <property type="protein sequence ID" value="TSD14821.1"/>
    <property type="molecule type" value="Genomic_DNA"/>
</dbReference>
<evidence type="ECO:0000313" key="10">
    <source>
        <dbReference type="Proteomes" id="UP000319894"/>
    </source>
</evidence>
<dbReference type="Pfam" id="PF00285">
    <property type="entry name" value="Citrate_synt"/>
    <property type="match status" value="1"/>
</dbReference>
<dbReference type="AlphaFoldDB" id="A0A554NBR0"/>
<dbReference type="GO" id="GO:0036440">
    <property type="term" value="F:citrate synthase activity"/>
    <property type="evidence" value="ECO:0007669"/>
    <property type="project" value="UniProtKB-EC"/>
</dbReference>
<keyword evidence="3" id="KW-0816">Tricarboxylic acid cycle</keyword>
<dbReference type="GO" id="GO:0006099">
    <property type="term" value="P:tricarboxylic acid cycle"/>
    <property type="evidence" value="ECO:0007669"/>
    <property type="project" value="UniProtKB-UniPathway"/>
</dbReference>
<evidence type="ECO:0000256" key="5">
    <source>
        <dbReference type="ARBA" id="ARBA00049288"/>
    </source>
</evidence>
<comment type="similarity">
    <text evidence="2 6 8">Belongs to the citrate synthase family.</text>
</comment>
<accession>A0A554NBR0</accession>
<evidence type="ECO:0000313" key="9">
    <source>
        <dbReference type="EMBL" id="TSD14821.1"/>
    </source>
</evidence>
<dbReference type="SUPFAM" id="SSF48256">
    <property type="entry name" value="Citrate synthase"/>
    <property type="match status" value="1"/>
</dbReference>
<dbReference type="InterPro" id="IPR016142">
    <property type="entry name" value="Citrate_synth-like_lrg_a-sub"/>
</dbReference>
<dbReference type="PRINTS" id="PR00143">
    <property type="entry name" value="CITRTSNTHASE"/>
</dbReference>
<protein>
    <recommendedName>
        <fullName evidence="6 8">Citrate synthase</fullName>
        <ecNumber evidence="6">2.3.3.16</ecNumber>
    </recommendedName>
</protein>
<evidence type="ECO:0000256" key="3">
    <source>
        <dbReference type="ARBA" id="ARBA00022532"/>
    </source>
</evidence>
<organism evidence="9 10">
    <name type="scientific">Haloglomus irregulare</name>
    <dbReference type="NCBI Taxonomy" id="2234134"/>
    <lineage>
        <taxon>Archaea</taxon>
        <taxon>Methanobacteriati</taxon>
        <taxon>Methanobacteriota</taxon>
        <taxon>Stenosarchaea group</taxon>
        <taxon>Halobacteria</taxon>
        <taxon>Halobacteriales</taxon>
        <taxon>Natronomonadaceae</taxon>
        <taxon>Haloglomus</taxon>
    </lineage>
</organism>
<dbReference type="InterPro" id="IPR054872">
    <property type="entry name" value="Cit_synth_Halo_CitZ"/>
</dbReference>
<evidence type="ECO:0000256" key="7">
    <source>
        <dbReference type="PIRSR" id="PIRSR001369-1"/>
    </source>
</evidence>
<name>A0A554NBR0_9EURY</name>
<sequence length="386" mass="42067">MSESEELHKGLEGMLVAESALSYIDGSVGKLVYRGYDIEELARNASYEEVLHLLWHGHLPDAGEFDAFTGAITEEQSVDDTVLEALAGLAAADESPMAALRSGVSMLSASDSDDADPRDPEAALAKGRRITAKLPTLLAAYDRLRRGEDTIEPHADLSLAANFLYMLTGEEPDDAATEAMDQALVLHADHGLNASTFTAMVVASTFADMYSAVTAGVGALSGPLHGGANQDVMELFFEIEAQGADPVEYVTTKQGDEDGWRVPGYGHRVYEVKDPRARILEQRGKELTAASGDTSYYDYAKAIERFFTEEKGLAERGIAPNVDFFSGTVYHQLGIPVDMYTPIFAMSRAGGWIGHVLEYQEDNRLIRPRGRYVGPEDSEFVPLDER</sequence>
<dbReference type="InterPro" id="IPR024176">
    <property type="entry name" value="Citrate_synthase_bac-typ"/>
</dbReference>
<dbReference type="OrthoDB" id="21302at2157"/>
<dbReference type="InterPro" id="IPR016143">
    <property type="entry name" value="Citrate_synth-like_sm_a-sub"/>
</dbReference>
<keyword evidence="10" id="KW-1185">Reference proteome</keyword>
<evidence type="ECO:0000256" key="2">
    <source>
        <dbReference type="ARBA" id="ARBA00010566"/>
    </source>
</evidence>
<dbReference type="RefSeq" id="WP_144261541.1">
    <property type="nucleotide sequence ID" value="NZ_QMDX01000003.1"/>
</dbReference>
<dbReference type="UniPathway" id="UPA00223"/>
<gene>
    <name evidence="9" type="ORF">DP107_07610</name>
</gene>
<dbReference type="Gene3D" id="1.10.230.10">
    <property type="entry name" value="Cytochrome P450-Terp, domain 2"/>
    <property type="match status" value="1"/>
</dbReference>
<dbReference type="PANTHER" id="PTHR11739">
    <property type="entry name" value="CITRATE SYNTHASE"/>
    <property type="match status" value="1"/>
</dbReference>
<evidence type="ECO:0000256" key="8">
    <source>
        <dbReference type="RuleBase" id="RU000441"/>
    </source>
</evidence>
<dbReference type="PIRSF" id="PIRSF001369">
    <property type="entry name" value="Citrate_synth"/>
    <property type="match status" value="1"/>
</dbReference>
<comment type="catalytic activity">
    <reaction evidence="5 6">
        <text>oxaloacetate + acetyl-CoA + H2O = citrate + CoA + H(+)</text>
        <dbReference type="Rhea" id="RHEA:16845"/>
        <dbReference type="ChEBI" id="CHEBI:15377"/>
        <dbReference type="ChEBI" id="CHEBI:15378"/>
        <dbReference type="ChEBI" id="CHEBI:16452"/>
        <dbReference type="ChEBI" id="CHEBI:16947"/>
        <dbReference type="ChEBI" id="CHEBI:57287"/>
        <dbReference type="ChEBI" id="CHEBI:57288"/>
        <dbReference type="EC" id="2.3.3.16"/>
    </reaction>
</comment>
<dbReference type="GO" id="GO:0005829">
    <property type="term" value="C:cytosol"/>
    <property type="evidence" value="ECO:0007669"/>
    <property type="project" value="TreeGrafter"/>
</dbReference>
<evidence type="ECO:0000256" key="6">
    <source>
        <dbReference type="PIRNR" id="PIRNR001369"/>
    </source>
</evidence>
<evidence type="ECO:0000256" key="4">
    <source>
        <dbReference type="ARBA" id="ARBA00022679"/>
    </source>
</evidence>
<dbReference type="PANTHER" id="PTHR11739:SF4">
    <property type="entry name" value="CITRATE SYNTHASE, PEROXISOMAL"/>
    <property type="match status" value="1"/>
</dbReference>
<dbReference type="Proteomes" id="UP000319894">
    <property type="component" value="Unassembled WGS sequence"/>
</dbReference>
<keyword evidence="4 6" id="KW-0808">Transferase</keyword>
<dbReference type="InterPro" id="IPR002020">
    <property type="entry name" value="Citrate_synthase"/>
</dbReference>
<comment type="pathway">
    <text evidence="1">Carbohydrate metabolism; tricarboxylic acid cycle.</text>
</comment>
<dbReference type="InParanoid" id="A0A554NBR0"/>
<dbReference type="Gene3D" id="1.10.580.10">
    <property type="entry name" value="Citrate Synthase, domain 1"/>
    <property type="match status" value="1"/>
</dbReference>
<dbReference type="EC" id="2.3.3.16" evidence="6"/>
<reference evidence="9 10" key="1">
    <citation type="submission" date="2018-06" db="EMBL/GenBank/DDBJ databases">
        <title>Natronomonas sp. F16-60 a new haloarchaeon isolated from a solar saltern of Isla Cristina, Huelva, Spain.</title>
        <authorList>
            <person name="Duran-Viseras A."/>
            <person name="Sanchez-Porro C."/>
            <person name="Ventosa A."/>
        </authorList>
    </citation>
    <scope>NUCLEOTIDE SEQUENCE [LARGE SCALE GENOMIC DNA]</scope>
    <source>
        <strain evidence="9 10">F16-60</strain>
    </source>
</reference>